<comment type="caution">
    <text evidence="1">The sequence shown here is derived from an EMBL/GenBank/DDBJ whole genome shotgun (WGS) entry which is preliminary data.</text>
</comment>
<sequence length="43" mass="4868">MSGHRSPFFGPQPSYPSQVSCFSFVVVGNWPILGLKREQNEQK</sequence>
<dbReference type="Proteomes" id="UP000005714">
    <property type="component" value="Unassembled WGS sequence"/>
</dbReference>
<name>D4YK22_9MICO</name>
<evidence type="ECO:0000313" key="1">
    <source>
        <dbReference type="EMBL" id="EFG48466.1"/>
    </source>
</evidence>
<reference evidence="1 2" key="1">
    <citation type="submission" date="2010-04" db="EMBL/GenBank/DDBJ databases">
        <authorList>
            <person name="Qin X."/>
            <person name="Bachman B."/>
            <person name="Battles P."/>
            <person name="Bell A."/>
            <person name="Bess C."/>
            <person name="Bickham C."/>
            <person name="Chaboub L."/>
            <person name="Chen D."/>
            <person name="Coyle M."/>
            <person name="Deiros D.R."/>
            <person name="Dinh H."/>
            <person name="Forbes L."/>
            <person name="Fowler G."/>
            <person name="Francisco L."/>
            <person name="Fu Q."/>
            <person name="Gubbala S."/>
            <person name="Hale W."/>
            <person name="Han Y."/>
            <person name="Hemphill L."/>
            <person name="Highlander S.K."/>
            <person name="Hirani K."/>
            <person name="Hogues M."/>
            <person name="Jackson L."/>
            <person name="Jakkamsetti A."/>
            <person name="Javaid M."/>
            <person name="Jiang H."/>
            <person name="Korchina V."/>
            <person name="Kovar C."/>
            <person name="Lara F."/>
            <person name="Lee S."/>
            <person name="Mata R."/>
            <person name="Mathew T."/>
            <person name="Moen C."/>
            <person name="Morales K."/>
            <person name="Munidasa M."/>
            <person name="Nazareth L."/>
            <person name="Ngo R."/>
            <person name="Nguyen L."/>
            <person name="Okwuonu G."/>
            <person name="Ongeri F."/>
            <person name="Patil S."/>
            <person name="Petrosino J."/>
            <person name="Pham C."/>
            <person name="Pham P."/>
            <person name="Pu L.-L."/>
            <person name="Puazo M."/>
            <person name="Raj R."/>
            <person name="Reid J."/>
            <person name="Rouhana J."/>
            <person name="Saada N."/>
            <person name="Shang Y."/>
            <person name="Simmons D."/>
            <person name="Thornton R."/>
            <person name="Warren J."/>
            <person name="Weissenberger G."/>
            <person name="Zhang J."/>
            <person name="Zhang L."/>
            <person name="Zhou C."/>
            <person name="Zhu D."/>
            <person name="Muzny D."/>
            <person name="Worley K."/>
            <person name="Gibbs R."/>
        </authorList>
    </citation>
    <scope>NUCLEOTIDE SEQUENCE [LARGE SCALE GENOMIC DNA]</scope>
    <source>
        <strain evidence="1 2">ATCC 49030</strain>
    </source>
</reference>
<keyword evidence="2" id="KW-1185">Reference proteome</keyword>
<dbReference type="STRING" id="585530.HMPREF0183_0282"/>
<evidence type="ECO:0000313" key="2">
    <source>
        <dbReference type="Proteomes" id="UP000005714"/>
    </source>
</evidence>
<accession>D4YK22</accession>
<organism evidence="1 2">
    <name type="scientific">Brevibacterium mcbrellneri ATCC 49030</name>
    <dbReference type="NCBI Taxonomy" id="585530"/>
    <lineage>
        <taxon>Bacteria</taxon>
        <taxon>Bacillati</taxon>
        <taxon>Actinomycetota</taxon>
        <taxon>Actinomycetes</taxon>
        <taxon>Micrococcales</taxon>
        <taxon>Brevibacteriaceae</taxon>
        <taxon>Brevibacterium</taxon>
    </lineage>
</organism>
<gene>
    <name evidence="1" type="ORF">HMPREF0183_0282</name>
</gene>
<dbReference type="EMBL" id="ADNU01000009">
    <property type="protein sequence ID" value="EFG48466.1"/>
    <property type="molecule type" value="Genomic_DNA"/>
</dbReference>
<protein>
    <submittedName>
        <fullName evidence="1">Uncharacterized protein</fullName>
    </submittedName>
</protein>
<proteinExistence type="predicted"/>
<dbReference type="AlphaFoldDB" id="D4YK22"/>